<evidence type="ECO:0000313" key="3">
    <source>
        <dbReference type="EMBL" id="ACK66508.1"/>
    </source>
</evidence>
<dbReference type="EMBL" id="CP001287">
    <property type="protein sequence ID" value="ACK66508.1"/>
    <property type="molecule type" value="Genomic_DNA"/>
</dbReference>
<dbReference type="RefSeq" id="WP_012595775.1">
    <property type="nucleotide sequence ID" value="NC_011726.1"/>
</dbReference>
<gene>
    <name evidence="3" type="ordered locus">PCC8801_2499</name>
</gene>
<name>B7K3W8_RIPO1</name>
<dbReference type="KEGG" id="cyp:PCC8801_2499"/>
<evidence type="ECO:0000259" key="2">
    <source>
        <dbReference type="Pfam" id="PF07589"/>
    </source>
</evidence>
<proteinExistence type="predicted"/>
<dbReference type="STRING" id="41431.PCC8801_2499"/>
<dbReference type="eggNOG" id="ENOG5032HRP">
    <property type="taxonomic scope" value="Bacteria"/>
</dbReference>
<dbReference type="Proteomes" id="UP000008204">
    <property type="component" value="Chromosome"/>
</dbReference>
<organism evidence="3 4">
    <name type="scientific">Rippkaea orientalis (strain PCC 8801 / RF-1)</name>
    <name type="common">Cyanothece sp. (strain PCC 8801)</name>
    <dbReference type="NCBI Taxonomy" id="41431"/>
    <lineage>
        <taxon>Bacteria</taxon>
        <taxon>Bacillati</taxon>
        <taxon>Cyanobacteriota</taxon>
        <taxon>Cyanophyceae</taxon>
        <taxon>Oscillatoriophycideae</taxon>
        <taxon>Chroococcales</taxon>
        <taxon>Aphanothecaceae</taxon>
        <taxon>Rippkaea</taxon>
        <taxon>Rippkaea orientalis</taxon>
    </lineage>
</organism>
<evidence type="ECO:0000313" key="4">
    <source>
        <dbReference type="Proteomes" id="UP000008204"/>
    </source>
</evidence>
<keyword evidence="4" id="KW-1185">Reference proteome</keyword>
<dbReference type="NCBIfam" id="NF033208">
    <property type="entry name" value="choice_anch_E"/>
    <property type="match status" value="1"/>
</dbReference>
<reference evidence="4" key="1">
    <citation type="journal article" date="2011" name="MBio">
        <title>Novel metabolic attributes of the genus Cyanothece, comprising a group of unicellular nitrogen-fixing Cyanobacteria.</title>
        <authorList>
            <person name="Bandyopadhyay A."/>
            <person name="Elvitigala T."/>
            <person name="Welsh E."/>
            <person name="Stockel J."/>
            <person name="Liberton M."/>
            <person name="Min H."/>
            <person name="Sherman L.A."/>
            <person name="Pakrasi H.B."/>
        </authorList>
    </citation>
    <scope>NUCLEOTIDE SEQUENCE [LARGE SCALE GENOMIC DNA]</scope>
    <source>
        <strain evidence="4">PCC 8801</strain>
    </source>
</reference>
<evidence type="ECO:0000256" key="1">
    <source>
        <dbReference type="SAM" id="SignalP"/>
    </source>
</evidence>
<dbReference type="NCBIfam" id="TIGR02595">
    <property type="entry name" value="PEP_CTERM"/>
    <property type="match status" value="1"/>
</dbReference>
<dbReference type="InterPro" id="IPR013424">
    <property type="entry name" value="Ice-binding_C"/>
</dbReference>
<protein>
    <recommendedName>
        <fullName evidence="2">Ice-binding protein C-terminal domain-containing protein</fullName>
    </recommendedName>
</protein>
<dbReference type="HOGENOM" id="CLU_1178670_0_0_3"/>
<feature type="domain" description="Ice-binding protein C-terminal" evidence="2">
    <location>
        <begin position="208"/>
        <end position="230"/>
    </location>
</feature>
<dbReference type="AlphaFoldDB" id="B7K3W8"/>
<feature type="chain" id="PRO_5002858691" description="Ice-binding protein C-terminal domain-containing protein" evidence="1">
    <location>
        <begin position="32"/>
        <end position="235"/>
    </location>
</feature>
<keyword evidence="1" id="KW-0732">Signal</keyword>
<accession>B7K3W8</accession>
<dbReference type="Pfam" id="PF07589">
    <property type="entry name" value="PEP-CTERM"/>
    <property type="match status" value="1"/>
</dbReference>
<feature type="signal peptide" evidence="1">
    <location>
        <begin position="1"/>
        <end position="31"/>
    </location>
</feature>
<sequence length="235" mass="24768">MKLLKKALITSSLTLTSATVLLSLSPSPSLGGTLTYTDSFSFQNTDFFDNLIVPKYNGTQPLLSIEVMVTSNIQGTYTLRRTGTSNITYGQTIDLVGASLIVDGPNSSIILNTVPTQNIGTGRLTATNPLLSLNISGTDTHSGFIDPSFFSLYTGTGNVTFNAEASSNLAVSKLGNPFEETANILADASLQITYTYQDSPPGSPASEIPEPSTLLGLLAVGAAGVVSRRRKSYDN</sequence>